<keyword evidence="7 10" id="KW-1133">Transmembrane helix</keyword>
<reference evidence="13" key="1">
    <citation type="journal article" date="2020" name="Stud. Mycol.">
        <title>101 Dothideomycetes genomes: A test case for predicting lifestyles and emergence of pathogens.</title>
        <authorList>
            <person name="Haridas S."/>
            <person name="Albert R."/>
            <person name="Binder M."/>
            <person name="Bloem J."/>
            <person name="LaButti K."/>
            <person name="Salamov A."/>
            <person name="Andreopoulos B."/>
            <person name="Baker S."/>
            <person name="Barry K."/>
            <person name="Bills G."/>
            <person name="Bluhm B."/>
            <person name="Cannon C."/>
            <person name="Castanera R."/>
            <person name="Culley D."/>
            <person name="Daum C."/>
            <person name="Ezra D."/>
            <person name="Gonzalez J."/>
            <person name="Henrissat B."/>
            <person name="Kuo A."/>
            <person name="Liang C."/>
            <person name="Lipzen A."/>
            <person name="Lutzoni F."/>
            <person name="Magnuson J."/>
            <person name="Mondo S."/>
            <person name="Nolan M."/>
            <person name="Ohm R."/>
            <person name="Pangilinan J."/>
            <person name="Park H.-J."/>
            <person name="Ramirez L."/>
            <person name="Alfaro M."/>
            <person name="Sun H."/>
            <person name="Tritt A."/>
            <person name="Yoshinaga Y."/>
            <person name="Zwiers L.-H."/>
            <person name="Turgeon B."/>
            <person name="Goodwin S."/>
            <person name="Spatafora J."/>
            <person name="Crous P."/>
            <person name="Grigoriev I."/>
        </authorList>
    </citation>
    <scope>NUCLEOTIDE SEQUENCE [LARGE SCALE GENOMIC DNA]</scope>
    <source>
        <strain evidence="13">CBS 304.66</strain>
    </source>
</reference>
<dbReference type="Proteomes" id="UP000800093">
    <property type="component" value="Unassembled WGS sequence"/>
</dbReference>
<dbReference type="Pfam" id="PF01699">
    <property type="entry name" value="Na_Ca_ex"/>
    <property type="match status" value="2"/>
</dbReference>
<evidence type="ECO:0000256" key="1">
    <source>
        <dbReference type="ARBA" id="ARBA00004127"/>
    </source>
</evidence>
<dbReference type="Gene3D" id="1.20.1420.30">
    <property type="entry name" value="NCX, central ion-binding region"/>
    <property type="match status" value="2"/>
</dbReference>
<evidence type="ECO:0000313" key="13">
    <source>
        <dbReference type="Proteomes" id="UP000800093"/>
    </source>
</evidence>
<gene>
    <name evidence="12" type="ORF">CC78DRAFT_535223</name>
</gene>
<dbReference type="OrthoDB" id="1699231at2759"/>
<comment type="caution">
    <text evidence="12">The sequence shown here is derived from an EMBL/GenBank/DDBJ whole genome shotgun (WGS) entry which is preliminary data.</text>
</comment>
<evidence type="ECO:0000256" key="10">
    <source>
        <dbReference type="RuleBase" id="RU365028"/>
    </source>
</evidence>
<comment type="function">
    <text evidence="10">Has a role in promoting intracellular calcium ion sequestration via the exchange of calcium ions for hydrogen ions across the vacuolar membrane. Involved also in manganese ion homeostasis via its uptake into the vacuole.</text>
</comment>
<accession>A0A9P4N4J3</accession>
<feature type="domain" description="Sodium/calcium exchanger membrane region" evidence="11">
    <location>
        <begin position="259"/>
        <end position="400"/>
    </location>
</feature>
<dbReference type="NCBIfam" id="TIGR00378">
    <property type="entry name" value="cax"/>
    <property type="match status" value="1"/>
</dbReference>
<evidence type="ECO:0000313" key="12">
    <source>
        <dbReference type="EMBL" id="KAF2261989.1"/>
    </source>
</evidence>
<keyword evidence="10" id="KW-0050">Antiport</keyword>
<feature type="transmembrane region" description="Helical" evidence="10">
    <location>
        <begin position="137"/>
        <end position="158"/>
    </location>
</feature>
<feature type="transmembrane region" description="Helical" evidence="10">
    <location>
        <begin position="255"/>
        <end position="276"/>
    </location>
</feature>
<feature type="transmembrane region" description="Helical" evidence="10">
    <location>
        <begin position="74"/>
        <end position="92"/>
    </location>
</feature>
<proteinExistence type="inferred from homology"/>
<evidence type="ECO:0000256" key="4">
    <source>
        <dbReference type="ARBA" id="ARBA00022568"/>
    </source>
</evidence>
<dbReference type="AlphaFoldDB" id="A0A9P4N4J3"/>
<dbReference type="GO" id="GO:0000329">
    <property type="term" value="C:fungal-type vacuole membrane"/>
    <property type="evidence" value="ECO:0007669"/>
    <property type="project" value="TreeGrafter"/>
</dbReference>
<evidence type="ECO:0000259" key="11">
    <source>
        <dbReference type="Pfam" id="PF01699"/>
    </source>
</evidence>
<keyword evidence="5 10" id="KW-0812">Transmembrane</keyword>
<keyword evidence="8 10" id="KW-0406">Ion transport</keyword>
<dbReference type="PANTHER" id="PTHR31503:SF22">
    <property type="entry name" value="VACUOLAR CALCIUM ION TRANSPORTER"/>
    <property type="match status" value="1"/>
</dbReference>
<evidence type="ECO:0000256" key="5">
    <source>
        <dbReference type="ARBA" id="ARBA00022692"/>
    </source>
</evidence>
<dbReference type="GO" id="GO:0012505">
    <property type="term" value="C:endomembrane system"/>
    <property type="evidence" value="ECO:0007669"/>
    <property type="project" value="UniProtKB-SubCell"/>
</dbReference>
<dbReference type="NCBIfam" id="TIGR00846">
    <property type="entry name" value="caca2"/>
    <property type="match status" value="1"/>
</dbReference>
<dbReference type="InterPro" id="IPR004713">
    <property type="entry name" value="CaH_exchang"/>
</dbReference>
<feature type="transmembrane region" description="Helical" evidence="10">
    <location>
        <begin position="382"/>
        <end position="402"/>
    </location>
</feature>
<dbReference type="InterPro" id="IPR004798">
    <property type="entry name" value="CAX-like"/>
</dbReference>
<comment type="similarity">
    <text evidence="2 10">Belongs to the Ca(2+):cation antiporter (CaCA) (TC 2.A.19) family.</text>
</comment>
<protein>
    <recommendedName>
        <fullName evidence="10">Vacuolar calcium ion transporter</fullName>
    </recommendedName>
</protein>
<evidence type="ECO:0000256" key="8">
    <source>
        <dbReference type="ARBA" id="ARBA00023065"/>
    </source>
</evidence>
<evidence type="ECO:0000256" key="3">
    <source>
        <dbReference type="ARBA" id="ARBA00022448"/>
    </source>
</evidence>
<keyword evidence="6 10" id="KW-0106">Calcium</keyword>
<evidence type="ECO:0000256" key="9">
    <source>
        <dbReference type="ARBA" id="ARBA00023136"/>
    </source>
</evidence>
<feature type="transmembrane region" description="Helical" evidence="10">
    <location>
        <begin position="104"/>
        <end position="125"/>
    </location>
</feature>
<feature type="transmembrane region" description="Helical" evidence="10">
    <location>
        <begin position="41"/>
        <end position="62"/>
    </location>
</feature>
<keyword evidence="13" id="KW-1185">Reference proteome</keyword>
<feature type="transmembrane region" description="Helical" evidence="10">
    <location>
        <begin position="321"/>
        <end position="348"/>
    </location>
</feature>
<feature type="transmembrane region" description="Helical" evidence="10">
    <location>
        <begin position="354"/>
        <end position="375"/>
    </location>
</feature>
<feature type="transmembrane region" description="Helical" evidence="10">
    <location>
        <begin position="205"/>
        <end position="226"/>
    </location>
</feature>
<feature type="transmembrane region" description="Helical" evidence="10">
    <location>
        <begin position="170"/>
        <end position="193"/>
    </location>
</feature>
<evidence type="ECO:0000256" key="2">
    <source>
        <dbReference type="ARBA" id="ARBA00008170"/>
    </source>
</evidence>
<sequence>MPDHPHPNGSLEPGEDTPLLGYAIDPEQPKYKEYPKYVAKVFWATLASNYVNFLLVFVPLGIVAGEVGWSPTAVFVLNFIAIVPLAALLSFATEELSAELGQTLGGLMNATFGNAVELIVSIVALKQGEIRIVQSSMLGSILSNILLVLGCCFLAGGIREQEGRFNETVASTMSSLMAVASASLIIPATLYAALRTSESETDRNILLLSHGTAIILLILYLLYLYFQLYSHHNLFNDVENAQAAEEENGKILSPIAAGIALVIVTVLVAVCAEYLVDSIDSIVETAHISKTFIGLVLLPIVGNAAEHVTAVIVAYKGKMDLAINVAIGSSMQIALFVTPFLVILGWIMHQPMTLHFQGFETVVFFLSVLVVNYLIQDGKSNYLEGAMCLGTYTIIALAFYVYPDDASGDLGGDFIRNWFRAS</sequence>
<organism evidence="12 13">
    <name type="scientific">Lojkania enalia</name>
    <dbReference type="NCBI Taxonomy" id="147567"/>
    <lineage>
        <taxon>Eukaryota</taxon>
        <taxon>Fungi</taxon>
        <taxon>Dikarya</taxon>
        <taxon>Ascomycota</taxon>
        <taxon>Pezizomycotina</taxon>
        <taxon>Dothideomycetes</taxon>
        <taxon>Pleosporomycetidae</taxon>
        <taxon>Pleosporales</taxon>
        <taxon>Pleosporales incertae sedis</taxon>
        <taxon>Lojkania</taxon>
    </lineage>
</organism>
<feature type="domain" description="Sodium/calcium exchanger membrane region" evidence="11">
    <location>
        <begin position="72"/>
        <end position="228"/>
    </location>
</feature>
<evidence type="ECO:0000256" key="6">
    <source>
        <dbReference type="ARBA" id="ARBA00022837"/>
    </source>
</evidence>
<name>A0A9P4N4J3_9PLEO</name>
<dbReference type="InterPro" id="IPR004837">
    <property type="entry name" value="NaCa_Exmemb"/>
</dbReference>
<keyword evidence="10" id="KW-0926">Vacuole</keyword>
<evidence type="ECO:0000256" key="7">
    <source>
        <dbReference type="ARBA" id="ARBA00022989"/>
    </source>
</evidence>
<comment type="subcellular location">
    <subcellularLocation>
        <location evidence="1">Endomembrane system</location>
        <topology evidence="1">Multi-pass membrane protein</topology>
    </subcellularLocation>
    <subcellularLocation>
        <location evidence="10">Vacuole membrane</location>
    </subcellularLocation>
</comment>
<comment type="caution">
    <text evidence="10">Lacks conserved residue(s) required for the propagation of feature annotation.</text>
</comment>
<keyword evidence="9 10" id="KW-0472">Membrane</keyword>
<keyword evidence="3 10" id="KW-0813">Transport</keyword>
<dbReference type="GO" id="GO:0006874">
    <property type="term" value="P:intracellular calcium ion homeostasis"/>
    <property type="evidence" value="ECO:0007669"/>
    <property type="project" value="TreeGrafter"/>
</dbReference>
<dbReference type="EMBL" id="ML986646">
    <property type="protein sequence ID" value="KAF2261989.1"/>
    <property type="molecule type" value="Genomic_DNA"/>
</dbReference>
<dbReference type="GO" id="GO:0015369">
    <property type="term" value="F:calcium:proton antiporter activity"/>
    <property type="evidence" value="ECO:0007669"/>
    <property type="project" value="UniProtKB-UniRule"/>
</dbReference>
<dbReference type="InterPro" id="IPR044880">
    <property type="entry name" value="NCX_ion-bd_dom_sf"/>
</dbReference>
<dbReference type="PANTHER" id="PTHR31503">
    <property type="entry name" value="VACUOLAR CALCIUM ION TRANSPORTER"/>
    <property type="match status" value="1"/>
</dbReference>
<keyword evidence="4 10" id="KW-0109">Calcium transport</keyword>
<dbReference type="FunFam" id="1.20.1420.30:FF:000011">
    <property type="entry name" value="Vacuolar calcium ion transporter"/>
    <property type="match status" value="1"/>
</dbReference>